<evidence type="ECO:0000313" key="1">
    <source>
        <dbReference type="EMBL" id="ELZ36681.1"/>
    </source>
</evidence>
<sequence>MECRFWYSAYAGAVEIMIERLQSVAHGQGSSDLMVVFRNYLSEEKHCEYLRDAMYGQLAEAFGSLPIDILLALKREDSHGTVPLGWNIVV</sequence>
<dbReference type="Proteomes" id="UP000011572">
    <property type="component" value="Unassembled WGS sequence"/>
</dbReference>
<organism evidence="1 2">
    <name type="scientific">Halorubrum distributum JCM 10247</name>
    <dbReference type="NCBI Taxonomy" id="1227486"/>
    <lineage>
        <taxon>Archaea</taxon>
        <taxon>Methanobacteriati</taxon>
        <taxon>Methanobacteriota</taxon>
        <taxon>Stenosarchaea group</taxon>
        <taxon>Halobacteria</taxon>
        <taxon>Halobacteriales</taxon>
        <taxon>Haloferacaceae</taxon>
        <taxon>Halorubrum</taxon>
        <taxon>Halorubrum distributum group</taxon>
    </lineage>
</organism>
<dbReference type="EMBL" id="AOIW01000024">
    <property type="protein sequence ID" value="ELZ36681.1"/>
    <property type="molecule type" value="Genomic_DNA"/>
</dbReference>
<proteinExistence type="predicted"/>
<protein>
    <submittedName>
        <fullName evidence="1">Integrase family protein</fullName>
    </submittedName>
</protein>
<comment type="caution">
    <text evidence="1">The sequence shown here is derived from an EMBL/GenBank/DDBJ whole genome shotgun (WGS) entry which is preliminary data.</text>
</comment>
<name>M0DMF6_9EURY</name>
<accession>M0DMF6</accession>
<evidence type="ECO:0000313" key="2">
    <source>
        <dbReference type="Proteomes" id="UP000011572"/>
    </source>
</evidence>
<gene>
    <name evidence="1" type="ORF">C473_01968</name>
</gene>
<reference evidence="1 2" key="1">
    <citation type="journal article" date="2014" name="PLoS Genet.">
        <title>Phylogenetically driven sequencing of extremely halophilic archaea reveals strategies for static and dynamic osmo-response.</title>
        <authorList>
            <person name="Becker E.A."/>
            <person name="Seitzer P.M."/>
            <person name="Tritt A."/>
            <person name="Larsen D."/>
            <person name="Krusor M."/>
            <person name="Yao A.I."/>
            <person name="Wu D."/>
            <person name="Madern D."/>
            <person name="Eisen J.A."/>
            <person name="Darling A.E."/>
            <person name="Facciotti M.T."/>
        </authorList>
    </citation>
    <scope>NUCLEOTIDE SEQUENCE [LARGE SCALE GENOMIC DNA]</scope>
    <source>
        <strain evidence="1 2">JCM 10247</strain>
    </source>
</reference>
<dbReference type="AlphaFoldDB" id="M0DMF6"/>